<accession>A0A7X6RGZ5</accession>
<dbReference type="Pfam" id="PF00440">
    <property type="entry name" value="TetR_N"/>
    <property type="match status" value="1"/>
</dbReference>
<dbReference type="SUPFAM" id="SSF48498">
    <property type="entry name" value="Tetracyclin repressor-like, C-terminal domain"/>
    <property type="match status" value="1"/>
</dbReference>
<comment type="caution">
    <text evidence="6">The sequence shown here is derived from an EMBL/GenBank/DDBJ whole genome shotgun (WGS) entry which is preliminary data.</text>
</comment>
<evidence type="ECO:0000256" key="2">
    <source>
        <dbReference type="ARBA" id="ARBA00023125"/>
    </source>
</evidence>
<gene>
    <name evidence="6" type="ORF">HGA07_08390</name>
</gene>
<dbReference type="GO" id="GO:0000976">
    <property type="term" value="F:transcription cis-regulatory region binding"/>
    <property type="evidence" value="ECO:0007669"/>
    <property type="project" value="TreeGrafter"/>
</dbReference>
<keyword evidence="1" id="KW-0805">Transcription regulation</keyword>
<dbReference type="Gene3D" id="1.10.10.60">
    <property type="entry name" value="Homeodomain-like"/>
    <property type="match status" value="1"/>
</dbReference>
<dbReference type="GO" id="GO:0003700">
    <property type="term" value="F:DNA-binding transcription factor activity"/>
    <property type="evidence" value="ECO:0007669"/>
    <property type="project" value="TreeGrafter"/>
</dbReference>
<feature type="DNA-binding region" description="H-T-H motif" evidence="4">
    <location>
        <begin position="39"/>
        <end position="58"/>
    </location>
</feature>
<dbReference type="PRINTS" id="PR00455">
    <property type="entry name" value="HTHTETR"/>
</dbReference>
<dbReference type="SUPFAM" id="SSF46689">
    <property type="entry name" value="Homeodomain-like"/>
    <property type="match status" value="1"/>
</dbReference>
<dbReference type="Pfam" id="PF16859">
    <property type="entry name" value="TetR_C_11"/>
    <property type="match status" value="1"/>
</dbReference>
<dbReference type="RefSeq" id="WP_040722760.1">
    <property type="nucleotide sequence ID" value="NZ_CAWPHS010000056.1"/>
</dbReference>
<dbReference type="InterPro" id="IPR050109">
    <property type="entry name" value="HTH-type_TetR-like_transc_reg"/>
</dbReference>
<dbReference type="InterPro" id="IPR001647">
    <property type="entry name" value="HTH_TetR"/>
</dbReference>
<organism evidence="6 7">
    <name type="scientific">Nocardia veterana</name>
    <dbReference type="NCBI Taxonomy" id="132249"/>
    <lineage>
        <taxon>Bacteria</taxon>
        <taxon>Bacillati</taxon>
        <taxon>Actinomycetota</taxon>
        <taxon>Actinomycetes</taxon>
        <taxon>Mycobacteriales</taxon>
        <taxon>Nocardiaceae</taxon>
        <taxon>Nocardia</taxon>
    </lineage>
</organism>
<evidence type="ECO:0000313" key="7">
    <source>
        <dbReference type="Proteomes" id="UP000523447"/>
    </source>
</evidence>
<dbReference type="Proteomes" id="UP000523447">
    <property type="component" value="Unassembled WGS sequence"/>
</dbReference>
<name>A0A7X6RGZ5_9NOCA</name>
<evidence type="ECO:0000256" key="1">
    <source>
        <dbReference type="ARBA" id="ARBA00023015"/>
    </source>
</evidence>
<dbReference type="PROSITE" id="PS50977">
    <property type="entry name" value="HTH_TETR_2"/>
    <property type="match status" value="1"/>
</dbReference>
<proteinExistence type="predicted"/>
<evidence type="ECO:0000259" key="5">
    <source>
        <dbReference type="PROSITE" id="PS50977"/>
    </source>
</evidence>
<evidence type="ECO:0000313" key="6">
    <source>
        <dbReference type="EMBL" id="NKY85642.1"/>
    </source>
</evidence>
<dbReference type="InterPro" id="IPR009057">
    <property type="entry name" value="Homeodomain-like_sf"/>
</dbReference>
<keyword evidence="2 4" id="KW-0238">DNA-binding</keyword>
<dbReference type="AlphaFoldDB" id="A0A7X6RGZ5"/>
<keyword evidence="3" id="KW-0804">Transcription</keyword>
<dbReference type="PANTHER" id="PTHR30055:SF148">
    <property type="entry name" value="TETR-FAMILY TRANSCRIPTIONAL REGULATOR"/>
    <property type="match status" value="1"/>
</dbReference>
<dbReference type="InterPro" id="IPR011075">
    <property type="entry name" value="TetR_C"/>
</dbReference>
<protein>
    <submittedName>
        <fullName evidence="6">TetR/AcrR family transcriptional regulator</fullName>
    </submittedName>
</protein>
<evidence type="ECO:0000256" key="3">
    <source>
        <dbReference type="ARBA" id="ARBA00023163"/>
    </source>
</evidence>
<dbReference type="Gene3D" id="1.10.357.10">
    <property type="entry name" value="Tetracycline Repressor, domain 2"/>
    <property type="match status" value="1"/>
</dbReference>
<dbReference type="PANTHER" id="PTHR30055">
    <property type="entry name" value="HTH-TYPE TRANSCRIPTIONAL REGULATOR RUTR"/>
    <property type="match status" value="1"/>
</dbReference>
<dbReference type="InterPro" id="IPR036271">
    <property type="entry name" value="Tet_transcr_reg_TetR-rel_C_sf"/>
</dbReference>
<sequence>MVASKQGRGPGRPRSERSRRAVLAAARELLTDRGLPGLSVDEIATHAGVSKNTIYRWWPTKAAVLMDAFTDAFAERMSVPAEGDELTRLRTTVRRVATLMGDPEARRPFVALVAAAQHDPELAAALRDRFLARRRAEVGELITSGKAAGRLPADFDPDITIDLIYGALYYRLLVSGETVDAGYADRLLAAMGLDSDRPDSARH</sequence>
<feature type="domain" description="HTH tetR-type" evidence="5">
    <location>
        <begin position="16"/>
        <end position="76"/>
    </location>
</feature>
<reference evidence="6 7" key="1">
    <citation type="submission" date="2020-04" db="EMBL/GenBank/DDBJ databases">
        <title>MicrobeNet Type strains.</title>
        <authorList>
            <person name="Nicholson A.C."/>
        </authorList>
    </citation>
    <scope>NUCLEOTIDE SEQUENCE [LARGE SCALE GENOMIC DNA]</scope>
    <source>
        <strain evidence="6 7">DSM 44445</strain>
    </source>
</reference>
<keyword evidence="7" id="KW-1185">Reference proteome</keyword>
<evidence type="ECO:0000256" key="4">
    <source>
        <dbReference type="PROSITE-ProRule" id="PRU00335"/>
    </source>
</evidence>
<dbReference type="EMBL" id="JAAXPE010000006">
    <property type="protein sequence ID" value="NKY85642.1"/>
    <property type="molecule type" value="Genomic_DNA"/>
</dbReference>